<sequence length="716" mass="74827">MASLTATVPLEPANPNRGDDKDDACNPRHKGQADPFTERVVDATDDADPADTAHALAGGADPGHAADDYDATGASYAALFDDGGLFSEFIAGHDQDFWDNADMMITTTTATTASMPTSTLDRMVDAATQGLPYASVSDAVDALLATCPRQASCKPATLALPRAPMVYVIKRHMRDHGGVDFGPAAGGPCATLDEACKRIDGLGPCDMLDRGVMAWVAGRLMDHVRPGSSHGIPVTPLSRIGTLVQREFGSGEWILEDPESLDERFERPEHASLRALIAWTVDSARTVAVLRARASVDETAARQPAGKDYTKGPLKRLAKERDAYERVDATDSDVWAAFLLEQSKADEVRHTKKRRRLARTHPGPDVATAATAAETVDQKPPRAPRAPSKTTKAAARSRKSGRAALTLSLPQGGAPPSAALFAPPPVPPPIPPVQSPPPTSLDITALDRHVLAQIQSFALMSLAAAGPAGIAAGAPVTFMAPSVSCPGTMALTCWVTVPPDAESDSDRPKPRASGERPRKRHKRSRKAPTGRGPADAAPAGALNDTPLPPPQPPPLATPADDRDGADPASGVREQVPAGEPLAEAAPPSTGATPPHGVLLYASADVPKDTEAARPCSGTDSTEAANATEDTTVSTEDETIDQGVAQPRAFMPVDDDTQASDVPMAVDMPRAECNSSVGGMAVAGDSSSNNYDLDQLLAAEGDDDWDDLLACGRLPCA</sequence>
<feature type="compositionally biased region" description="Low complexity" evidence="1">
    <location>
        <begin position="529"/>
        <end position="541"/>
    </location>
</feature>
<feature type="region of interest" description="Disordered" evidence="1">
    <location>
        <begin position="578"/>
        <end position="597"/>
    </location>
</feature>
<feature type="compositionally biased region" description="Basic and acidic residues" evidence="1">
    <location>
        <begin position="504"/>
        <end position="516"/>
    </location>
</feature>
<feature type="compositionally biased region" description="Basic residues" evidence="1">
    <location>
        <begin position="350"/>
        <end position="359"/>
    </location>
</feature>
<accession>A0A811BPU9</accession>
<evidence type="ECO:0000256" key="1">
    <source>
        <dbReference type="SAM" id="MobiDB-lite"/>
    </source>
</evidence>
<name>A0A811BPU9_9VIRU</name>
<feature type="compositionally biased region" description="Low complexity" evidence="1">
    <location>
        <begin position="50"/>
        <end position="62"/>
    </location>
</feature>
<feature type="compositionally biased region" description="Pro residues" evidence="1">
    <location>
        <begin position="422"/>
        <end position="437"/>
    </location>
</feature>
<dbReference type="Proteomes" id="UP001253637">
    <property type="component" value="Segment"/>
</dbReference>
<proteinExistence type="predicted"/>
<evidence type="ECO:0000313" key="2">
    <source>
        <dbReference type="EMBL" id="BCU03047.1"/>
    </source>
</evidence>
<reference evidence="2" key="1">
    <citation type="submission" date="2021-04" db="EMBL/GenBank/DDBJ databases">
        <title>Draft Genome Sequence of Pandoravirus japonicus, Isolated from the Sabaishi River of Niigata, Japan.</title>
        <authorList>
            <person name="Hosokawa N."/>
            <person name="Takahashi H."/>
            <person name="Aoki K."/>
            <person name="Takemura M."/>
        </authorList>
    </citation>
    <scope>NUCLEOTIDE SEQUENCE</scope>
</reference>
<evidence type="ECO:0000313" key="3">
    <source>
        <dbReference type="Proteomes" id="UP001253637"/>
    </source>
</evidence>
<feature type="compositionally biased region" description="Basic and acidic residues" evidence="1">
    <location>
        <begin position="17"/>
        <end position="26"/>
    </location>
</feature>
<protein>
    <submittedName>
        <fullName evidence="2">Uncharacterized protein</fullName>
    </submittedName>
</protein>
<feature type="region of interest" description="Disordered" evidence="1">
    <location>
        <begin position="609"/>
        <end position="655"/>
    </location>
</feature>
<feature type="region of interest" description="Disordered" evidence="1">
    <location>
        <begin position="347"/>
        <end position="437"/>
    </location>
</feature>
<feature type="compositionally biased region" description="Pro residues" evidence="1">
    <location>
        <begin position="546"/>
        <end position="556"/>
    </location>
</feature>
<organism evidence="2 3">
    <name type="scientific">Pandoravirus japonicus</name>
    <dbReference type="NCBI Taxonomy" id="2823154"/>
    <lineage>
        <taxon>Viruses</taxon>
        <taxon>Pandoravirus</taxon>
    </lineage>
</organism>
<feature type="compositionally biased region" description="Low complexity" evidence="1">
    <location>
        <begin position="578"/>
        <end position="587"/>
    </location>
</feature>
<feature type="region of interest" description="Disordered" evidence="1">
    <location>
        <begin position="1"/>
        <end position="62"/>
    </location>
</feature>
<feature type="region of interest" description="Disordered" evidence="1">
    <location>
        <begin position="499"/>
        <end position="572"/>
    </location>
</feature>
<feature type="compositionally biased region" description="Basic residues" evidence="1">
    <location>
        <begin position="517"/>
        <end position="528"/>
    </location>
</feature>
<dbReference type="EMBL" id="LC625835">
    <property type="protein sequence ID" value="BCU03047.1"/>
    <property type="molecule type" value="Genomic_DNA"/>
</dbReference>